<dbReference type="InterPro" id="IPR051316">
    <property type="entry name" value="Zinc-reg_GTPase_activator"/>
</dbReference>
<reference evidence="2" key="1">
    <citation type="submission" date="2020-10" db="EMBL/GenBank/DDBJ databases">
        <authorList>
            <person name="Gilroy R."/>
        </authorList>
    </citation>
    <scope>NUCLEOTIDE SEQUENCE</scope>
    <source>
        <strain evidence="2">ChiHjej10B9-9673</strain>
    </source>
</reference>
<proteinExistence type="predicted"/>
<gene>
    <name evidence="2" type="ORF">IAC18_01510</name>
</gene>
<feature type="domain" description="CobW/HypB/UreG nucleotide-binding" evidence="1">
    <location>
        <begin position="7"/>
        <end position="190"/>
    </location>
</feature>
<dbReference type="InterPro" id="IPR003495">
    <property type="entry name" value="CobW/HypB/UreG_nucleotide-bd"/>
</dbReference>
<reference evidence="2" key="2">
    <citation type="journal article" date="2021" name="PeerJ">
        <title>Extensive microbial diversity within the chicken gut microbiome revealed by metagenomics and culture.</title>
        <authorList>
            <person name="Gilroy R."/>
            <person name="Ravi A."/>
            <person name="Getino M."/>
            <person name="Pursley I."/>
            <person name="Horton D.L."/>
            <person name="Alikhan N.F."/>
            <person name="Baker D."/>
            <person name="Gharbi K."/>
            <person name="Hall N."/>
            <person name="Watson M."/>
            <person name="Adriaenssens E.M."/>
            <person name="Foster-Nyarko E."/>
            <person name="Jarju S."/>
            <person name="Secka A."/>
            <person name="Antonio M."/>
            <person name="Oren A."/>
            <person name="Chaudhuri R.R."/>
            <person name="La Ragione R."/>
            <person name="Hildebrand F."/>
            <person name="Pallen M.J."/>
        </authorList>
    </citation>
    <scope>NUCLEOTIDE SEQUENCE</scope>
    <source>
        <strain evidence="2">ChiHjej10B9-9673</strain>
    </source>
</reference>
<sequence length="373" mass="41036">MGKTKYMIVSGFLGAGKTTGMLAFLRSVNARYGSAAILANDLGADNIVDADFTAESEVTTDCVAGDCICYQHEALVDKLRRLAGRGADVVFSDIPGCGIGALEHVYLQLRENEGDEFELLPFTCVVDPERLKMLMPEPEELNLPSELRFLLDAQMAEADLIVLNKIDTIDAEQREKCLTLIRTLRPDTPLMAMSARTGEGVDAVTDYVMTHTSKAERRDIGYGSEAFIAAESRLSWYNRRVWFEQREDKSLDFNAVLGEVFERVRASLRAVGGNVPHLKIFASGVGRDYFKASLIGVDYPVEYDRRFENEYAALSVVVNARAAASAAQMGAAVDEAVEAAAEKYNLRARTFFLESFGMTDEGRSNGGRASRIS</sequence>
<protein>
    <submittedName>
        <fullName evidence="2">GTPase (G3E family)</fullName>
    </submittedName>
</protein>
<evidence type="ECO:0000313" key="2">
    <source>
        <dbReference type="EMBL" id="HIS66216.1"/>
    </source>
</evidence>
<dbReference type="EMBL" id="DVJK01000043">
    <property type="protein sequence ID" value="HIS66216.1"/>
    <property type="molecule type" value="Genomic_DNA"/>
</dbReference>
<dbReference type="SUPFAM" id="SSF52540">
    <property type="entry name" value="P-loop containing nucleoside triphosphate hydrolases"/>
    <property type="match status" value="1"/>
</dbReference>
<accession>A0A9D1JUF9</accession>
<dbReference type="GO" id="GO:0005737">
    <property type="term" value="C:cytoplasm"/>
    <property type="evidence" value="ECO:0007669"/>
    <property type="project" value="TreeGrafter"/>
</dbReference>
<dbReference type="PANTHER" id="PTHR13748">
    <property type="entry name" value="COBW-RELATED"/>
    <property type="match status" value="1"/>
</dbReference>
<organism evidence="2 3">
    <name type="scientific">Candidatus Scatomorpha merdipullorum</name>
    <dbReference type="NCBI Taxonomy" id="2840927"/>
    <lineage>
        <taxon>Bacteria</taxon>
        <taxon>Bacillati</taxon>
        <taxon>Bacillota</taxon>
        <taxon>Clostridia</taxon>
        <taxon>Eubacteriales</taxon>
        <taxon>Candidatus Scatomorpha</taxon>
    </lineage>
</organism>
<dbReference type="Proteomes" id="UP000824001">
    <property type="component" value="Unassembled WGS sequence"/>
</dbReference>
<comment type="caution">
    <text evidence="2">The sequence shown here is derived from an EMBL/GenBank/DDBJ whole genome shotgun (WGS) entry which is preliminary data.</text>
</comment>
<dbReference type="InterPro" id="IPR027417">
    <property type="entry name" value="P-loop_NTPase"/>
</dbReference>
<evidence type="ECO:0000313" key="3">
    <source>
        <dbReference type="Proteomes" id="UP000824001"/>
    </source>
</evidence>
<dbReference type="PANTHER" id="PTHR13748:SF62">
    <property type="entry name" value="COBW DOMAIN-CONTAINING PROTEIN"/>
    <property type="match status" value="1"/>
</dbReference>
<dbReference type="Gene3D" id="3.40.50.300">
    <property type="entry name" value="P-loop containing nucleotide triphosphate hydrolases"/>
    <property type="match status" value="1"/>
</dbReference>
<dbReference type="AlphaFoldDB" id="A0A9D1JUF9"/>
<dbReference type="Pfam" id="PF02492">
    <property type="entry name" value="cobW"/>
    <property type="match status" value="1"/>
</dbReference>
<name>A0A9D1JUF9_9FIRM</name>
<evidence type="ECO:0000259" key="1">
    <source>
        <dbReference type="Pfam" id="PF02492"/>
    </source>
</evidence>